<sequence length="702" mass="77361">MSCMAGMVHGELQIIDNQDGERITPSVVCFPKDSKTGKTSIGNNAILAAQSNPENFVYEAKRMFGKGFYHKDIQQNMKYWPFKIKEIKGKGVADKDAEDNIGICVTVDGQEKIYEPIQISAAVLNYLAESARTRLNAFPTFIVITVPAYFHDGAKQRTLLASEIAFSNKKDENNNPLKVETVLLAEPTAAAMSYGSMVMKNKNEKLPADERILVFDLGGGTYDVSIVEFIYDPENPIGEVKATDGDNYLGGGDFDNIIIEMAKNEFIKQHGQAAFDNCDPLERKTNEIRLRQEAIKVKTQLSSNTSATFNLSCYRGTLGINFEVSRSRFERAARGLFERLEEKVKGVLLSYGKINPVYFDDGKLDIEGTRRANPGNNANFNDIIQNSKREINRVIMVGGSSRIPKVGETLMKMFGETADTPAAQKKVVAVLNPDESIAYGAGYYANACKPVEGDKGGHILLVDNTPLNLNIETLGGLATPLIHANTAIPAKATQIFSTAEDNQTAVTIRITQGNRSKSADNYLVGQFDLKGITPGRRGEAQIEVTFEVNENNILNVTAVDKKRNAKEVFVQNISNNLSDKDIENMINDAKNQEEADKLFRMRCEKKNQYEQTLFALDDAVAQSTAGEAAKADIKKIVDDELSWVGSEDFMKTEVEAIEARIKQKTDEIQKAIAAGGAQNQGQPQPDMNNNPTNGNNPDVQEL</sequence>
<reference evidence="5 6" key="1">
    <citation type="journal article" date="2017" name="Environ. Microbiol.">
        <title>Decay of the glycolytic pathway and adaptation to intranuclear parasitism within Enterocytozoonidae microsporidia.</title>
        <authorList>
            <person name="Wiredu Boakye D."/>
            <person name="Jaroenlak P."/>
            <person name="Prachumwat A."/>
            <person name="Williams T.A."/>
            <person name="Bateman K.S."/>
            <person name="Itsathitphaisarn O."/>
            <person name="Sritunyalucksana K."/>
            <person name="Paszkiewicz K.H."/>
            <person name="Moore K.A."/>
            <person name="Stentiford G.D."/>
            <person name="Williams B.A."/>
        </authorList>
    </citation>
    <scope>NUCLEOTIDE SEQUENCE [LARGE SCALE GENOMIC DNA]</scope>
    <source>
        <strain evidence="5 6">TH1</strain>
    </source>
</reference>
<dbReference type="PANTHER" id="PTHR19375">
    <property type="entry name" value="HEAT SHOCK PROTEIN 70KDA"/>
    <property type="match status" value="1"/>
</dbReference>
<dbReference type="SUPFAM" id="SSF100920">
    <property type="entry name" value="Heat shock protein 70kD (HSP70), peptide-binding domain"/>
    <property type="match status" value="1"/>
</dbReference>
<proteinExistence type="inferred from homology"/>
<dbReference type="Gene3D" id="3.90.640.10">
    <property type="entry name" value="Actin, Chain A, domain 4"/>
    <property type="match status" value="1"/>
</dbReference>
<name>A0A1W0E708_9MICR</name>
<dbReference type="SUPFAM" id="SSF53067">
    <property type="entry name" value="Actin-like ATPase domain"/>
    <property type="match status" value="2"/>
</dbReference>
<dbReference type="Gene3D" id="2.60.34.10">
    <property type="entry name" value="Substrate Binding Domain Of DNAk, Chain A, domain 1"/>
    <property type="match status" value="1"/>
</dbReference>
<feature type="region of interest" description="Disordered" evidence="4">
    <location>
        <begin position="670"/>
        <end position="702"/>
    </location>
</feature>
<gene>
    <name evidence="5" type="ORF">EHP00_2182</name>
</gene>
<accession>A0A1W0E708</accession>
<dbReference type="VEuPathDB" id="MicrosporidiaDB:EHP00_2182"/>
<evidence type="ECO:0000256" key="2">
    <source>
        <dbReference type="ARBA" id="ARBA00022840"/>
    </source>
</evidence>
<dbReference type="EMBL" id="MNPJ01000014">
    <property type="protein sequence ID" value="OQS55013.1"/>
    <property type="molecule type" value="Genomic_DNA"/>
</dbReference>
<dbReference type="PROSITE" id="PS01036">
    <property type="entry name" value="HSP70_3"/>
    <property type="match status" value="1"/>
</dbReference>
<evidence type="ECO:0000256" key="3">
    <source>
        <dbReference type="RuleBase" id="RU003322"/>
    </source>
</evidence>
<dbReference type="AlphaFoldDB" id="A0A1W0E708"/>
<dbReference type="InterPro" id="IPR043129">
    <property type="entry name" value="ATPase_NBD"/>
</dbReference>
<evidence type="ECO:0000313" key="6">
    <source>
        <dbReference type="Proteomes" id="UP000192758"/>
    </source>
</evidence>
<organism evidence="5 6">
    <name type="scientific">Ecytonucleospora hepatopenaei</name>
    <dbReference type="NCBI Taxonomy" id="646526"/>
    <lineage>
        <taxon>Eukaryota</taxon>
        <taxon>Fungi</taxon>
        <taxon>Fungi incertae sedis</taxon>
        <taxon>Microsporidia</taxon>
        <taxon>Enterocytozoonidae</taxon>
        <taxon>Ecytonucleospora</taxon>
    </lineage>
</organism>
<dbReference type="FunFam" id="3.90.640.10:FF:000003">
    <property type="entry name" value="Molecular chaperone DnaK"/>
    <property type="match status" value="1"/>
</dbReference>
<dbReference type="STRING" id="646526.A0A1W0E708"/>
<keyword evidence="1 3" id="KW-0547">Nucleotide-binding</keyword>
<dbReference type="Gene3D" id="3.30.30.30">
    <property type="match status" value="1"/>
</dbReference>
<comment type="similarity">
    <text evidence="3">Belongs to the heat shock protein 70 family.</text>
</comment>
<dbReference type="Pfam" id="PF00012">
    <property type="entry name" value="HSP70"/>
    <property type="match status" value="2"/>
</dbReference>
<keyword evidence="6" id="KW-1185">Reference proteome</keyword>
<dbReference type="PROSITE" id="PS00329">
    <property type="entry name" value="HSP70_2"/>
    <property type="match status" value="1"/>
</dbReference>
<dbReference type="InterPro" id="IPR018181">
    <property type="entry name" value="Heat_shock_70_CS"/>
</dbReference>
<evidence type="ECO:0000256" key="4">
    <source>
        <dbReference type="SAM" id="MobiDB-lite"/>
    </source>
</evidence>
<evidence type="ECO:0000256" key="1">
    <source>
        <dbReference type="ARBA" id="ARBA00022741"/>
    </source>
</evidence>
<dbReference type="Gene3D" id="3.30.420.40">
    <property type="match status" value="2"/>
</dbReference>
<dbReference type="GO" id="GO:0005524">
    <property type="term" value="F:ATP binding"/>
    <property type="evidence" value="ECO:0007669"/>
    <property type="project" value="UniProtKB-KW"/>
</dbReference>
<dbReference type="OrthoDB" id="2401965at2759"/>
<dbReference type="InterPro" id="IPR029047">
    <property type="entry name" value="HSP70_peptide-bd_sf"/>
</dbReference>
<evidence type="ECO:0000313" key="5">
    <source>
        <dbReference type="EMBL" id="OQS55013.1"/>
    </source>
</evidence>
<keyword evidence="2 3" id="KW-0067">ATP-binding</keyword>
<protein>
    <submittedName>
        <fullName evidence="5">Molecular chaperone</fullName>
    </submittedName>
</protein>
<dbReference type="Proteomes" id="UP000192758">
    <property type="component" value="Unassembled WGS sequence"/>
</dbReference>
<dbReference type="GO" id="GO:0140662">
    <property type="term" value="F:ATP-dependent protein folding chaperone"/>
    <property type="evidence" value="ECO:0007669"/>
    <property type="project" value="InterPro"/>
</dbReference>
<dbReference type="PRINTS" id="PR00301">
    <property type="entry name" value="HEATSHOCK70"/>
</dbReference>
<dbReference type="InterPro" id="IPR013126">
    <property type="entry name" value="Hsp_70_fam"/>
</dbReference>
<comment type="caution">
    <text evidence="5">The sequence shown here is derived from an EMBL/GenBank/DDBJ whole genome shotgun (WGS) entry which is preliminary data.</text>
</comment>